<feature type="compositionally biased region" description="Low complexity" evidence="1">
    <location>
        <begin position="185"/>
        <end position="195"/>
    </location>
</feature>
<proteinExistence type="predicted"/>
<dbReference type="Pfam" id="PF26299">
    <property type="entry name" value="MurL_N"/>
    <property type="match status" value="1"/>
</dbReference>
<evidence type="ECO:0000256" key="1">
    <source>
        <dbReference type="SAM" id="MobiDB-lite"/>
    </source>
</evidence>
<evidence type="ECO:0000259" key="2">
    <source>
        <dbReference type="Pfam" id="PF26298"/>
    </source>
</evidence>
<feature type="domain" description="MurL N-terminal" evidence="3">
    <location>
        <begin position="1"/>
        <end position="59"/>
    </location>
</feature>
<dbReference type="OrthoDB" id="99425at2759"/>
<dbReference type="InterPro" id="IPR058740">
    <property type="entry name" value="MurL_N"/>
</dbReference>
<name>A0A813EFB5_POLGL</name>
<evidence type="ECO:0000313" key="4">
    <source>
        <dbReference type="EMBL" id="CAE8600824.1"/>
    </source>
</evidence>
<protein>
    <submittedName>
        <fullName evidence="4">Uncharacterized protein</fullName>
    </submittedName>
</protein>
<dbReference type="Pfam" id="PF26298">
    <property type="entry name" value="MurL_epimerase_C"/>
    <property type="match status" value="1"/>
</dbReference>
<gene>
    <name evidence="4" type="ORF">PGLA1383_LOCUS19128</name>
</gene>
<evidence type="ECO:0000259" key="3">
    <source>
        <dbReference type="Pfam" id="PF26299"/>
    </source>
</evidence>
<organism evidence="4 5">
    <name type="scientific">Polarella glacialis</name>
    <name type="common">Dinoflagellate</name>
    <dbReference type="NCBI Taxonomy" id="89957"/>
    <lineage>
        <taxon>Eukaryota</taxon>
        <taxon>Sar</taxon>
        <taxon>Alveolata</taxon>
        <taxon>Dinophyceae</taxon>
        <taxon>Suessiales</taxon>
        <taxon>Suessiaceae</taxon>
        <taxon>Polarella</taxon>
    </lineage>
</organism>
<dbReference type="EMBL" id="CAJNNV010012488">
    <property type="protein sequence ID" value="CAE8600824.1"/>
    <property type="molecule type" value="Genomic_DNA"/>
</dbReference>
<dbReference type="InterPro" id="IPR058741">
    <property type="entry name" value="MurL_C"/>
</dbReference>
<dbReference type="AlphaFoldDB" id="A0A813EFB5"/>
<sequence length="289" mass="31759">VAVGNERSANFGNGIFLQGPAGSAEQLEVNHQWDKSFEFELAFHRYVRQHICSELHHFSPLQLLWEVQIAQLFATRLQEYHELFISCNKSDGNRHWCLACDKCCFVAVILGAFMEPEQLARALGRDLLSEATLLPKFRALLGHSAGGVPSAAAGAQRGPKPMECVGEPEEVLLCLALSRARRRQQQQQTEQGEQGEPTEKGSKKKEKKSTAARSKQQGTSSRPGCLEQLSAELDACGPTEARRLLLGGPVGGEDLGPQAVLYPQWWTWPAECLKGLEMAAETAEVLLAP</sequence>
<keyword evidence="5" id="KW-1185">Reference proteome</keyword>
<dbReference type="Proteomes" id="UP000654075">
    <property type="component" value="Unassembled WGS sequence"/>
</dbReference>
<evidence type="ECO:0000313" key="5">
    <source>
        <dbReference type="Proteomes" id="UP000654075"/>
    </source>
</evidence>
<feature type="non-terminal residue" evidence="4">
    <location>
        <position position="1"/>
    </location>
</feature>
<accession>A0A813EFB5</accession>
<feature type="region of interest" description="Disordered" evidence="1">
    <location>
        <begin position="184"/>
        <end position="226"/>
    </location>
</feature>
<feature type="domain" description="MurL C-terminal" evidence="2">
    <location>
        <begin position="84"/>
        <end position="188"/>
    </location>
</feature>
<comment type="caution">
    <text evidence="4">The sequence shown here is derived from an EMBL/GenBank/DDBJ whole genome shotgun (WGS) entry which is preliminary data.</text>
</comment>
<reference evidence="4" key="1">
    <citation type="submission" date="2021-02" db="EMBL/GenBank/DDBJ databases">
        <authorList>
            <person name="Dougan E. K."/>
            <person name="Rhodes N."/>
            <person name="Thang M."/>
            <person name="Chan C."/>
        </authorList>
    </citation>
    <scope>NUCLEOTIDE SEQUENCE</scope>
</reference>